<evidence type="ECO:0000313" key="11">
    <source>
        <dbReference type="EMBL" id="EHP30128.1"/>
    </source>
</evidence>
<keyword evidence="6 11" id="KW-0418">Kinase</keyword>
<dbReference type="OrthoDB" id="9805967at2"/>
<dbReference type="SMART" id="SM00387">
    <property type="entry name" value="HATPase_c"/>
    <property type="match status" value="1"/>
</dbReference>
<dbReference type="Gene3D" id="1.10.287.130">
    <property type="match status" value="1"/>
</dbReference>
<proteinExistence type="predicted"/>
<dbReference type="InterPro" id="IPR035965">
    <property type="entry name" value="PAS-like_dom_sf"/>
</dbReference>
<dbReference type="Pfam" id="PF13188">
    <property type="entry name" value="PAS_8"/>
    <property type="match status" value="1"/>
</dbReference>
<evidence type="ECO:0000256" key="6">
    <source>
        <dbReference type="ARBA" id="ARBA00022777"/>
    </source>
</evidence>
<keyword evidence="7" id="KW-0067">ATP-binding</keyword>
<organism evidence="11 12">
    <name type="scientific">Sulfurimonas gotlandica (strain DSM 19862 / JCM 16533 / GD1)</name>
    <dbReference type="NCBI Taxonomy" id="929558"/>
    <lineage>
        <taxon>Bacteria</taxon>
        <taxon>Pseudomonadati</taxon>
        <taxon>Campylobacterota</taxon>
        <taxon>Epsilonproteobacteria</taxon>
        <taxon>Campylobacterales</taxon>
        <taxon>Sulfurimonadaceae</taxon>
        <taxon>Sulfurimonas</taxon>
    </lineage>
</organism>
<accession>B6BHX6</accession>
<keyword evidence="8" id="KW-0902">Two-component regulatory system</keyword>
<dbReference type="STRING" id="929558.SMGD1_1604"/>
<keyword evidence="3" id="KW-0597">Phosphoprotein</keyword>
<dbReference type="EC" id="2.7.13.3" evidence="2"/>
<dbReference type="Gene3D" id="3.30.565.10">
    <property type="entry name" value="Histidine kinase-like ATPase, C-terminal domain"/>
    <property type="match status" value="1"/>
</dbReference>
<accession>H1FUH6</accession>
<dbReference type="CDD" id="cd00130">
    <property type="entry name" value="PAS"/>
    <property type="match status" value="1"/>
</dbReference>
<dbReference type="AlphaFoldDB" id="B6BHX6"/>
<evidence type="ECO:0000313" key="12">
    <source>
        <dbReference type="Proteomes" id="UP000006431"/>
    </source>
</evidence>
<evidence type="ECO:0000256" key="5">
    <source>
        <dbReference type="ARBA" id="ARBA00022741"/>
    </source>
</evidence>
<comment type="caution">
    <text evidence="11">The sequence shown here is derived from an EMBL/GenBank/DDBJ whole genome shotgun (WGS) entry which is preliminary data.</text>
</comment>
<dbReference type="InterPro" id="IPR004358">
    <property type="entry name" value="Sig_transdc_His_kin-like_C"/>
</dbReference>
<dbReference type="EMBL" id="AFRZ01000001">
    <property type="protein sequence ID" value="EHP30128.1"/>
    <property type="molecule type" value="Genomic_DNA"/>
</dbReference>
<evidence type="ECO:0000256" key="1">
    <source>
        <dbReference type="ARBA" id="ARBA00000085"/>
    </source>
</evidence>
<evidence type="ECO:0000256" key="7">
    <source>
        <dbReference type="ARBA" id="ARBA00022840"/>
    </source>
</evidence>
<dbReference type="HOGENOM" id="CLU_000445_133_3_7"/>
<dbReference type="PROSITE" id="PS50109">
    <property type="entry name" value="HIS_KIN"/>
    <property type="match status" value="1"/>
</dbReference>
<protein>
    <recommendedName>
        <fullName evidence="2">histidine kinase</fullName>
        <ecNumber evidence="2">2.7.13.3</ecNumber>
    </recommendedName>
</protein>
<dbReference type="InterPro" id="IPR005467">
    <property type="entry name" value="His_kinase_dom"/>
</dbReference>
<evidence type="ECO:0000256" key="8">
    <source>
        <dbReference type="ARBA" id="ARBA00023012"/>
    </source>
</evidence>
<evidence type="ECO:0000256" key="4">
    <source>
        <dbReference type="ARBA" id="ARBA00022679"/>
    </source>
</evidence>
<evidence type="ECO:0000259" key="10">
    <source>
        <dbReference type="PROSITE" id="PS50112"/>
    </source>
</evidence>
<keyword evidence="4" id="KW-0808">Transferase</keyword>
<dbReference type="GO" id="GO:0005524">
    <property type="term" value="F:ATP binding"/>
    <property type="evidence" value="ECO:0007669"/>
    <property type="project" value="UniProtKB-KW"/>
</dbReference>
<dbReference type="eggNOG" id="COG4191">
    <property type="taxonomic scope" value="Bacteria"/>
</dbReference>
<evidence type="ECO:0000256" key="3">
    <source>
        <dbReference type="ARBA" id="ARBA00022553"/>
    </source>
</evidence>
<evidence type="ECO:0000259" key="9">
    <source>
        <dbReference type="PROSITE" id="PS50109"/>
    </source>
</evidence>
<dbReference type="PATRIC" id="fig|929558.5.peg.1595"/>
<dbReference type="Pfam" id="PF00512">
    <property type="entry name" value="HisKA"/>
    <property type="match status" value="1"/>
</dbReference>
<sequence length="387" mass="44144">MDSVESQLKQTVNDLMSKKEELQAVFDMAANGISILDHNGMFLYANKFFQDMMGYTMEELYTESCISLSSPEYAAASETAVQKAIKYGSIQNFRKVCITKSGEHLNASMSLSYLKSRNEIVMITSDITQDIKYQDELKKQVEIEVAKRTEQYEIMCHQSRLAAMGEMIDSIAHQWRQPLNGLGLIVQGLRHISDNNMLNKEMLEEIEEEIMEKINYMSQTIDDFSSFFRISKIKESFDVLNSIEDAIRLIDVQLKANSIDIKIILENGVPRNVVGFPNEFKQVIMNIVHNAMTAVVAKNKNNALIEIKLTFYDGRLNICILDNGGGIDEENIEKIFDPYFTTRENGSGIGLYMSKVIIEHHMQGYLTVQNHNDGTKFCIELKCQELQ</sequence>
<dbReference type="InterPro" id="IPR000014">
    <property type="entry name" value="PAS"/>
</dbReference>
<gene>
    <name evidence="11" type="ORF">SMGD1_1604</name>
</gene>
<name>B6BHX6_SULGG</name>
<evidence type="ECO:0000256" key="2">
    <source>
        <dbReference type="ARBA" id="ARBA00012438"/>
    </source>
</evidence>
<dbReference type="InterPro" id="IPR003661">
    <property type="entry name" value="HisK_dim/P_dom"/>
</dbReference>
<dbReference type="SMART" id="SM00091">
    <property type="entry name" value="PAS"/>
    <property type="match status" value="1"/>
</dbReference>
<dbReference type="Pfam" id="PF02518">
    <property type="entry name" value="HATPase_c"/>
    <property type="match status" value="1"/>
</dbReference>
<dbReference type="GO" id="GO:0000155">
    <property type="term" value="F:phosphorelay sensor kinase activity"/>
    <property type="evidence" value="ECO:0007669"/>
    <property type="project" value="InterPro"/>
</dbReference>
<dbReference type="SUPFAM" id="SSF55874">
    <property type="entry name" value="ATPase domain of HSP90 chaperone/DNA topoisomerase II/histidine kinase"/>
    <property type="match status" value="1"/>
</dbReference>
<dbReference type="PANTHER" id="PTHR43065:SF46">
    <property type="entry name" value="C4-DICARBOXYLATE TRANSPORT SENSOR PROTEIN DCTB"/>
    <property type="match status" value="1"/>
</dbReference>
<dbReference type="InterPro" id="IPR036890">
    <property type="entry name" value="HATPase_C_sf"/>
</dbReference>
<comment type="catalytic activity">
    <reaction evidence="1">
        <text>ATP + protein L-histidine = ADP + protein N-phospho-L-histidine.</text>
        <dbReference type="EC" id="2.7.13.3"/>
    </reaction>
</comment>
<dbReference type="RefSeq" id="WP_008335881.1">
    <property type="nucleotide sequence ID" value="NZ_AFRZ01000001.1"/>
</dbReference>
<feature type="domain" description="Histidine kinase" evidence="9">
    <location>
        <begin position="170"/>
        <end position="385"/>
    </location>
</feature>
<dbReference type="PRINTS" id="PR00344">
    <property type="entry name" value="BCTRLSENSOR"/>
</dbReference>
<dbReference type="Proteomes" id="UP000006431">
    <property type="component" value="Unassembled WGS sequence"/>
</dbReference>
<dbReference type="SUPFAM" id="SSF55785">
    <property type="entry name" value="PYP-like sensor domain (PAS domain)"/>
    <property type="match status" value="1"/>
</dbReference>
<dbReference type="InterPro" id="IPR003594">
    <property type="entry name" value="HATPase_dom"/>
</dbReference>
<reference evidence="11 12" key="1">
    <citation type="journal article" date="2012" name="Proc. Natl. Acad. Sci. U.S.A.">
        <title>Genome and physiology of a model Epsilonproteobacterium responsible for sulfide detoxification in marine oxygen depletion zones.</title>
        <authorList>
            <person name="Grote J."/>
            <person name="Schott T."/>
            <person name="Bruckner C.G."/>
            <person name="Glockner F.O."/>
            <person name="Jost G."/>
            <person name="Teeling H."/>
            <person name="Labrenz M."/>
            <person name="Jurgens K."/>
        </authorList>
    </citation>
    <scope>NUCLEOTIDE SEQUENCE [LARGE SCALE GENOMIC DNA]</scope>
    <source>
        <strain evidence="11 12">GD1</strain>
    </source>
</reference>
<dbReference type="SUPFAM" id="SSF47384">
    <property type="entry name" value="Homodimeric domain of signal transducing histidine kinase"/>
    <property type="match status" value="1"/>
</dbReference>
<dbReference type="NCBIfam" id="TIGR00229">
    <property type="entry name" value="sensory_box"/>
    <property type="match status" value="1"/>
</dbReference>
<dbReference type="InterPro" id="IPR036097">
    <property type="entry name" value="HisK_dim/P_sf"/>
</dbReference>
<dbReference type="PANTHER" id="PTHR43065">
    <property type="entry name" value="SENSOR HISTIDINE KINASE"/>
    <property type="match status" value="1"/>
</dbReference>
<keyword evidence="12" id="KW-1185">Reference proteome</keyword>
<keyword evidence="5" id="KW-0547">Nucleotide-binding</keyword>
<dbReference type="Gene3D" id="3.30.450.20">
    <property type="entry name" value="PAS domain"/>
    <property type="match status" value="1"/>
</dbReference>
<dbReference type="PROSITE" id="PS50112">
    <property type="entry name" value="PAS"/>
    <property type="match status" value="1"/>
</dbReference>
<feature type="domain" description="PAS" evidence="10">
    <location>
        <begin position="18"/>
        <end position="88"/>
    </location>
</feature>